<sequence length="186" mass="21223">MNLSPRTKALAILDEWVKNQNLKKHMFAVEAAMRGYARLYQHDEELWGQVGLLHDFDYEKYPDLENHPFKAVAELKSQGYSEEFQKAVLAHAEHTGEPRDTLLKKTIFAVDELSGFVIAVALVRPSKRLSEVTVESVLKKLKEKSFASKVNREEIIKSAQELEVELPEYIKNVLISLQSISNELGL</sequence>
<keyword evidence="2" id="KW-0378">Hydrolase</keyword>
<dbReference type="Pfam" id="PF01966">
    <property type="entry name" value="HD"/>
    <property type="match status" value="1"/>
</dbReference>
<accession>A0A2H0YQV2</accession>
<evidence type="ECO:0000313" key="2">
    <source>
        <dbReference type="EMBL" id="PIS40858.1"/>
    </source>
</evidence>
<dbReference type="PANTHER" id="PTHR38659">
    <property type="entry name" value="METAL-DEPENDENT PHOSPHOHYDROLASE"/>
    <property type="match status" value="1"/>
</dbReference>
<reference evidence="3" key="1">
    <citation type="submission" date="2017-09" db="EMBL/GenBank/DDBJ databases">
        <title>Depth-based differentiation of microbial function through sediment-hosted aquifers and enrichment of novel symbionts in the deep terrestrial subsurface.</title>
        <authorList>
            <person name="Probst A.J."/>
            <person name="Ladd B."/>
            <person name="Jarett J.K."/>
            <person name="Geller-Mcgrath D.E."/>
            <person name="Sieber C.M.K."/>
            <person name="Emerson J.B."/>
            <person name="Anantharaman K."/>
            <person name="Thomas B.C."/>
            <person name="Malmstrom R."/>
            <person name="Stieglmeier M."/>
            <person name="Klingl A."/>
            <person name="Woyke T."/>
            <person name="Ryan C.M."/>
            <person name="Banfield J.F."/>
        </authorList>
    </citation>
    <scope>NUCLEOTIDE SEQUENCE [LARGE SCALE GENOMIC DNA]</scope>
</reference>
<name>A0A2H0YQV2_9BACT</name>
<dbReference type="Proteomes" id="UP000236845">
    <property type="component" value="Unassembled WGS sequence"/>
</dbReference>
<proteinExistence type="predicted"/>
<feature type="domain" description="HD" evidence="1">
    <location>
        <begin position="24"/>
        <end position="114"/>
    </location>
</feature>
<evidence type="ECO:0000313" key="3">
    <source>
        <dbReference type="Proteomes" id="UP000236845"/>
    </source>
</evidence>
<organism evidence="2 3">
    <name type="scientific">Candidatus Kerfeldbacteria bacterium CG08_land_8_20_14_0_20_43_14</name>
    <dbReference type="NCBI Taxonomy" id="2014246"/>
    <lineage>
        <taxon>Bacteria</taxon>
        <taxon>Candidatus Kerfeldiibacteriota</taxon>
    </lineage>
</organism>
<dbReference type="PANTHER" id="PTHR38659:SF1">
    <property type="entry name" value="METAL DEPENDENT PHOSPHOHYDROLASE"/>
    <property type="match status" value="1"/>
</dbReference>
<gene>
    <name evidence="2" type="ORF">COT26_01140</name>
</gene>
<dbReference type="AlphaFoldDB" id="A0A2H0YQV2"/>
<dbReference type="SUPFAM" id="SSF109604">
    <property type="entry name" value="HD-domain/PDEase-like"/>
    <property type="match status" value="1"/>
</dbReference>
<dbReference type="GO" id="GO:0016787">
    <property type="term" value="F:hydrolase activity"/>
    <property type="evidence" value="ECO:0007669"/>
    <property type="project" value="UniProtKB-KW"/>
</dbReference>
<dbReference type="EMBL" id="PEXW01000021">
    <property type="protein sequence ID" value="PIS40858.1"/>
    <property type="molecule type" value="Genomic_DNA"/>
</dbReference>
<dbReference type="InterPro" id="IPR006674">
    <property type="entry name" value="HD_domain"/>
</dbReference>
<dbReference type="Gene3D" id="1.10.3210.10">
    <property type="entry name" value="Hypothetical protein af1432"/>
    <property type="match status" value="1"/>
</dbReference>
<comment type="caution">
    <text evidence="2">The sequence shown here is derived from an EMBL/GenBank/DDBJ whole genome shotgun (WGS) entry which is preliminary data.</text>
</comment>
<evidence type="ECO:0000259" key="1">
    <source>
        <dbReference type="Pfam" id="PF01966"/>
    </source>
</evidence>
<protein>
    <submittedName>
        <fullName evidence="2">HAD family hydrolase</fullName>
    </submittedName>
</protein>